<evidence type="ECO:0000313" key="2">
    <source>
        <dbReference type="EMBL" id="KAF8426799.1"/>
    </source>
</evidence>
<evidence type="ECO:0000313" key="3">
    <source>
        <dbReference type="Proteomes" id="UP001194468"/>
    </source>
</evidence>
<feature type="compositionally biased region" description="Basic and acidic residues" evidence="1">
    <location>
        <begin position="53"/>
        <end position="65"/>
    </location>
</feature>
<dbReference type="AlphaFoldDB" id="A0AAD4BFT8"/>
<gene>
    <name evidence="2" type="ORF">L210DRAFT_3509058</name>
</gene>
<dbReference type="Proteomes" id="UP001194468">
    <property type="component" value="Unassembled WGS sequence"/>
</dbReference>
<protein>
    <submittedName>
        <fullName evidence="2">Uncharacterized protein</fullName>
    </submittedName>
</protein>
<feature type="compositionally biased region" description="Polar residues" evidence="1">
    <location>
        <begin position="1"/>
        <end position="12"/>
    </location>
</feature>
<feature type="region of interest" description="Disordered" evidence="1">
    <location>
        <begin position="1"/>
        <end position="65"/>
    </location>
</feature>
<reference evidence="2" key="2">
    <citation type="journal article" date="2020" name="Nat. Commun.">
        <title>Large-scale genome sequencing of mycorrhizal fungi provides insights into the early evolution of symbiotic traits.</title>
        <authorList>
            <person name="Miyauchi S."/>
            <person name="Kiss E."/>
            <person name="Kuo A."/>
            <person name="Drula E."/>
            <person name="Kohler A."/>
            <person name="Sanchez-Garcia M."/>
            <person name="Morin E."/>
            <person name="Andreopoulos B."/>
            <person name="Barry K.W."/>
            <person name="Bonito G."/>
            <person name="Buee M."/>
            <person name="Carver A."/>
            <person name="Chen C."/>
            <person name="Cichocki N."/>
            <person name="Clum A."/>
            <person name="Culley D."/>
            <person name="Crous P.W."/>
            <person name="Fauchery L."/>
            <person name="Girlanda M."/>
            <person name="Hayes R.D."/>
            <person name="Keri Z."/>
            <person name="LaButti K."/>
            <person name="Lipzen A."/>
            <person name="Lombard V."/>
            <person name="Magnuson J."/>
            <person name="Maillard F."/>
            <person name="Murat C."/>
            <person name="Nolan M."/>
            <person name="Ohm R.A."/>
            <person name="Pangilinan J."/>
            <person name="Pereira M.F."/>
            <person name="Perotto S."/>
            <person name="Peter M."/>
            <person name="Pfister S."/>
            <person name="Riley R."/>
            <person name="Sitrit Y."/>
            <person name="Stielow J.B."/>
            <person name="Szollosi G."/>
            <person name="Zifcakova L."/>
            <person name="Stursova M."/>
            <person name="Spatafora J.W."/>
            <person name="Tedersoo L."/>
            <person name="Vaario L.M."/>
            <person name="Yamada A."/>
            <person name="Yan M."/>
            <person name="Wang P."/>
            <person name="Xu J."/>
            <person name="Bruns T."/>
            <person name="Baldrian P."/>
            <person name="Vilgalys R."/>
            <person name="Dunand C."/>
            <person name="Henrissat B."/>
            <person name="Grigoriev I.V."/>
            <person name="Hibbett D."/>
            <person name="Nagy L.G."/>
            <person name="Martin F.M."/>
        </authorList>
    </citation>
    <scope>NUCLEOTIDE SEQUENCE</scope>
    <source>
        <strain evidence="2">BED1</strain>
    </source>
</reference>
<reference evidence="2" key="1">
    <citation type="submission" date="2019-10" db="EMBL/GenBank/DDBJ databases">
        <authorList>
            <consortium name="DOE Joint Genome Institute"/>
            <person name="Kuo A."/>
            <person name="Miyauchi S."/>
            <person name="Kiss E."/>
            <person name="Drula E."/>
            <person name="Kohler A."/>
            <person name="Sanchez-Garcia M."/>
            <person name="Andreopoulos B."/>
            <person name="Barry K.W."/>
            <person name="Bonito G."/>
            <person name="Buee M."/>
            <person name="Carver A."/>
            <person name="Chen C."/>
            <person name="Cichocki N."/>
            <person name="Clum A."/>
            <person name="Culley D."/>
            <person name="Crous P.W."/>
            <person name="Fauchery L."/>
            <person name="Girlanda M."/>
            <person name="Hayes R."/>
            <person name="Keri Z."/>
            <person name="LaButti K."/>
            <person name="Lipzen A."/>
            <person name="Lombard V."/>
            <person name="Magnuson J."/>
            <person name="Maillard F."/>
            <person name="Morin E."/>
            <person name="Murat C."/>
            <person name="Nolan M."/>
            <person name="Ohm R."/>
            <person name="Pangilinan J."/>
            <person name="Pereira M."/>
            <person name="Perotto S."/>
            <person name="Peter M."/>
            <person name="Riley R."/>
            <person name="Sitrit Y."/>
            <person name="Stielow B."/>
            <person name="Szollosi G."/>
            <person name="Zifcakova L."/>
            <person name="Stursova M."/>
            <person name="Spatafora J.W."/>
            <person name="Tedersoo L."/>
            <person name="Vaario L.-M."/>
            <person name="Yamada A."/>
            <person name="Yan M."/>
            <person name="Wang P."/>
            <person name="Xu J."/>
            <person name="Bruns T."/>
            <person name="Baldrian P."/>
            <person name="Vilgalys R."/>
            <person name="Henrissat B."/>
            <person name="Grigoriev I.V."/>
            <person name="Hibbett D."/>
            <person name="Nagy L.G."/>
            <person name="Martin F.M."/>
        </authorList>
    </citation>
    <scope>NUCLEOTIDE SEQUENCE</scope>
    <source>
        <strain evidence="2">BED1</strain>
    </source>
</reference>
<evidence type="ECO:0000256" key="1">
    <source>
        <dbReference type="SAM" id="MobiDB-lite"/>
    </source>
</evidence>
<dbReference type="EMBL" id="WHUW01000085">
    <property type="protein sequence ID" value="KAF8426799.1"/>
    <property type="molecule type" value="Genomic_DNA"/>
</dbReference>
<organism evidence="2 3">
    <name type="scientific">Boletus edulis BED1</name>
    <dbReference type="NCBI Taxonomy" id="1328754"/>
    <lineage>
        <taxon>Eukaryota</taxon>
        <taxon>Fungi</taxon>
        <taxon>Dikarya</taxon>
        <taxon>Basidiomycota</taxon>
        <taxon>Agaricomycotina</taxon>
        <taxon>Agaricomycetes</taxon>
        <taxon>Agaricomycetidae</taxon>
        <taxon>Boletales</taxon>
        <taxon>Boletineae</taxon>
        <taxon>Boletaceae</taxon>
        <taxon>Boletoideae</taxon>
        <taxon>Boletus</taxon>
    </lineage>
</organism>
<proteinExistence type="predicted"/>
<accession>A0AAD4BFT8</accession>
<name>A0AAD4BFT8_BOLED</name>
<comment type="caution">
    <text evidence="2">The sequence shown here is derived from an EMBL/GenBank/DDBJ whole genome shotgun (WGS) entry which is preliminary data.</text>
</comment>
<keyword evidence="3" id="KW-1185">Reference proteome</keyword>
<sequence>MYVASPSTQSSDRNARSPKKKKLVSDRTNSHDVDSLISDDAHSRTAAGPSNNKADDANDRNVDDELVHPQDWYSKLRQGTLVMVYQLTGHTIRALVPSELEIEEHKVTVLNPEPVNASSSSEAAALLSSVVLGKRAQEEMAL</sequence>
<feature type="compositionally biased region" description="Basic and acidic residues" evidence="1">
    <location>
        <begin position="23"/>
        <end position="43"/>
    </location>
</feature>